<keyword evidence="2" id="KW-0472">Membrane</keyword>
<dbReference type="AlphaFoldDB" id="A0A8B7ZXI6"/>
<proteinExistence type="predicted"/>
<dbReference type="InterPro" id="IPR003598">
    <property type="entry name" value="Ig_sub2"/>
</dbReference>
<dbReference type="InterPro" id="IPR013783">
    <property type="entry name" value="Ig-like_fold"/>
</dbReference>
<feature type="domain" description="Ig-like" evidence="3">
    <location>
        <begin position="160"/>
        <end position="256"/>
    </location>
</feature>
<dbReference type="InterPro" id="IPR003599">
    <property type="entry name" value="Ig_sub"/>
</dbReference>
<feature type="domain" description="Ig-like" evidence="3">
    <location>
        <begin position="48"/>
        <end position="149"/>
    </location>
</feature>
<dbReference type="PANTHER" id="PTHR45889:SF8">
    <property type="entry name" value="IG-LIKE DOMAIN-CONTAINING PROTEIN"/>
    <property type="match status" value="1"/>
</dbReference>
<dbReference type="SUPFAM" id="SSF48726">
    <property type="entry name" value="Immunoglobulin"/>
    <property type="match status" value="3"/>
</dbReference>
<dbReference type="InterPro" id="IPR036179">
    <property type="entry name" value="Ig-like_dom_sf"/>
</dbReference>
<dbReference type="Gene3D" id="2.60.40.10">
    <property type="entry name" value="Immunoglobulins"/>
    <property type="match status" value="3"/>
</dbReference>
<dbReference type="OMA" id="LFECRIR"/>
<keyword evidence="2" id="KW-0812">Transmembrane</keyword>
<evidence type="ECO:0000256" key="2">
    <source>
        <dbReference type="SAM" id="Phobius"/>
    </source>
</evidence>
<feature type="domain" description="Ig-like" evidence="3">
    <location>
        <begin position="262"/>
        <end position="354"/>
    </location>
</feature>
<dbReference type="SMART" id="SM00409">
    <property type="entry name" value="IG"/>
    <property type="match status" value="2"/>
</dbReference>
<feature type="compositionally biased region" description="Low complexity" evidence="1">
    <location>
        <begin position="370"/>
        <end position="389"/>
    </location>
</feature>
<gene>
    <name evidence="5" type="primary">LOC110989879</name>
</gene>
<dbReference type="InterPro" id="IPR007110">
    <property type="entry name" value="Ig-like_dom"/>
</dbReference>
<keyword evidence="2" id="KW-1133">Transmembrane helix</keyword>
<evidence type="ECO:0000313" key="4">
    <source>
        <dbReference type="Proteomes" id="UP000694845"/>
    </source>
</evidence>
<dbReference type="CDD" id="cd00096">
    <property type="entry name" value="Ig"/>
    <property type="match status" value="1"/>
</dbReference>
<feature type="compositionally biased region" description="Polar residues" evidence="1">
    <location>
        <begin position="390"/>
        <end position="400"/>
    </location>
</feature>
<evidence type="ECO:0000259" key="3">
    <source>
        <dbReference type="PROSITE" id="PS50835"/>
    </source>
</evidence>
<sequence>MVDLQPLFHFWISRANEVKFTMGYFNRSVHGAFMLFLLIACSKGATGISISTDPQITTVREGETATLGCRVGGKSLAEKIRWYRVGMDGALTAISRDRNIEVGATPASGEYSIVGNRRRGEYSLRITNAHRTDSGTYRCGYETTSSVISEVAELQVVLPPDITSPICFMTPTDDSSTAIPGFFRVGDAVRLMCTSLGGIPMASLTWKRGQTALEPSVSRDGVVRVDLVIEESDIDREFTCYADSPALDAPRSCRLTPASAPPYVRIMPDSASLDLRGGTTFACEAEGAIPAESRYTWSLNGETVQNNGRERFVISMDTKSLTMGQIRESDNGAVVACELNVNGRTIGRAEARIDVNGVQETVVVMTTLQPTTPSTSDVSLSLSVSPASTGQSTNQSGTNDTTHQMSMELIIVSAVAGLAVSALAIILIVYIVKKNRKARRKNQQESTPSSNGTGQPTAHLRTKNGVQVSEDGYAMLQKPTINGSSSDYETVGNVLPTVPKPPQSDDEMCWEYEMPYSNEYCKRPTIASNPVYLEITG</sequence>
<dbReference type="SMART" id="SM00408">
    <property type="entry name" value="IGc2"/>
    <property type="match status" value="2"/>
</dbReference>
<dbReference type="GeneID" id="110989879"/>
<feature type="compositionally biased region" description="Polar residues" evidence="1">
    <location>
        <begin position="444"/>
        <end position="456"/>
    </location>
</feature>
<feature type="region of interest" description="Disordered" evidence="1">
    <location>
        <begin position="439"/>
        <end position="460"/>
    </location>
</feature>
<reference evidence="5" key="1">
    <citation type="submission" date="2025-08" db="UniProtKB">
        <authorList>
            <consortium name="RefSeq"/>
        </authorList>
    </citation>
    <scope>IDENTIFICATION</scope>
</reference>
<feature type="region of interest" description="Disordered" evidence="1">
    <location>
        <begin position="370"/>
        <end position="400"/>
    </location>
</feature>
<dbReference type="OrthoDB" id="6370831at2759"/>
<dbReference type="KEGG" id="aplc:110989879"/>
<dbReference type="InterPro" id="IPR013106">
    <property type="entry name" value="Ig_V-set"/>
</dbReference>
<accession>A0A8B7ZXI6</accession>
<dbReference type="Proteomes" id="UP000694845">
    <property type="component" value="Unplaced"/>
</dbReference>
<evidence type="ECO:0000313" key="5">
    <source>
        <dbReference type="RefSeq" id="XP_022110258.1"/>
    </source>
</evidence>
<dbReference type="SMART" id="SM00406">
    <property type="entry name" value="IGv"/>
    <property type="match status" value="1"/>
</dbReference>
<dbReference type="Pfam" id="PF07686">
    <property type="entry name" value="V-set"/>
    <property type="match status" value="1"/>
</dbReference>
<dbReference type="CDD" id="cd00099">
    <property type="entry name" value="IgV"/>
    <property type="match status" value="1"/>
</dbReference>
<evidence type="ECO:0000256" key="1">
    <source>
        <dbReference type="SAM" id="MobiDB-lite"/>
    </source>
</evidence>
<keyword evidence="4" id="KW-1185">Reference proteome</keyword>
<name>A0A8B7ZXI6_ACAPL</name>
<protein>
    <submittedName>
        <fullName evidence="5">Tyrosine-protein phosphatase non-receptor type substrate 1-like</fullName>
    </submittedName>
</protein>
<dbReference type="PROSITE" id="PS50835">
    <property type="entry name" value="IG_LIKE"/>
    <property type="match status" value="3"/>
</dbReference>
<dbReference type="PANTHER" id="PTHR45889">
    <property type="entry name" value="IG-LIKE DOMAIN-CONTAINING PROTEIN"/>
    <property type="match status" value="1"/>
</dbReference>
<organism evidence="4 5">
    <name type="scientific">Acanthaster planci</name>
    <name type="common">Crown-of-thorns starfish</name>
    <dbReference type="NCBI Taxonomy" id="133434"/>
    <lineage>
        <taxon>Eukaryota</taxon>
        <taxon>Metazoa</taxon>
        <taxon>Echinodermata</taxon>
        <taxon>Eleutherozoa</taxon>
        <taxon>Asterozoa</taxon>
        <taxon>Asteroidea</taxon>
        <taxon>Valvatacea</taxon>
        <taxon>Valvatida</taxon>
        <taxon>Acanthasteridae</taxon>
        <taxon>Acanthaster</taxon>
    </lineage>
</organism>
<feature type="transmembrane region" description="Helical" evidence="2">
    <location>
        <begin position="409"/>
        <end position="432"/>
    </location>
</feature>
<dbReference type="RefSeq" id="XP_022110258.1">
    <property type="nucleotide sequence ID" value="XM_022254566.1"/>
</dbReference>